<dbReference type="Pfam" id="PF00026">
    <property type="entry name" value="Asp"/>
    <property type="match status" value="1"/>
</dbReference>
<evidence type="ECO:0008006" key="5">
    <source>
        <dbReference type="Google" id="ProtNLM"/>
    </source>
</evidence>
<dbReference type="InterPro" id="IPR036047">
    <property type="entry name" value="F-box-like_dom_sf"/>
</dbReference>
<dbReference type="InterPro" id="IPR046347">
    <property type="entry name" value="bZIP_sf"/>
</dbReference>
<dbReference type="PANTHER" id="PTHR38116:SF9">
    <property type="entry name" value="BZIP DOMAIN-CONTAINING PROTEIN"/>
    <property type="match status" value="1"/>
</dbReference>
<reference evidence="3 4" key="1">
    <citation type="journal article" date="2018" name="Genome Biol. Evol.">
        <title>Multiple Roots of Fruiting Body Formation in Amoebozoa.</title>
        <authorList>
            <person name="Hillmann F."/>
            <person name="Forbes G."/>
            <person name="Novohradska S."/>
            <person name="Ferling I."/>
            <person name="Riege K."/>
            <person name="Groth M."/>
            <person name="Westermann M."/>
            <person name="Marz M."/>
            <person name="Spaller T."/>
            <person name="Winckler T."/>
            <person name="Schaap P."/>
            <person name="Glockner G."/>
        </authorList>
    </citation>
    <scope>NUCLEOTIDE SEQUENCE [LARGE SCALE GENOMIC DNA]</scope>
    <source>
        <strain evidence="3 4">Jena</strain>
    </source>
</reference>
<sequence>MSLTPHRVVTLARERSICSQEDLDRADRPLRKTQKKFVFNLPLHNNFHTIRMSHVINDPCNILPPEMFDIVLGYLDESDIRTCSMVNSSWRSAAESIHIWQEQCDRLWIDKVYVPQKYLDMKWTDPKEAYFQSIKDSKRDVITQEELLGFDWQFRFKESPGAWYSESDPWFHGRAPSTHKYQDGGAIKISGEYSGFAPEQRRWRWMDDISGDDRGGWIQICHYPAYKVFRTNNWGWMQQSELALLVSFPLPPRGACKELEDEALPEVPDRLWARLPRGRSHRSSTVSHSLIRFLLSIGNFSELEVVMDDATQADDLSGNLRFQRVQSIELHASRYWMKCNTNRRATWNCNMSDHLSSDLSVDFKEKRRAQNRVAQRRYREKQKQKLQDLQSLATSSPTNIDAILDPILEQLGLPVGDHKLIPSVDFSELPSDGISSDSHTDPPSMQLVPAHSNQVYTFPDEKHLVLSGYLMIRALIDNALLLSSIIPNFDPRICIDELESPFCSSDVQSIKEHQCIAPTHLRPTNLQLITPHHPWIDCFPWPGFRDRFIAALDFLDENDLCHRLHSEEEGIMVWGNTPADEFSYEMTESFATKFWFLVDKDMLRATNWWRRQRGLLPESVLFFHLVRDRGSYRKGLGDGLRIAKYPPDKPIQYRPSMRQLSALLFCLLSAAVAHQTLSFSMIKRRTTLKRSITDTTRYATGAWLLNITVGSPPKSYALIFDTGSVQMALHGVCIGGKRYNASESTTSRIPLIDGQPIFDGTKYLDKSGYNGTLVEDVISFGGISIRANFTQIRYSSLKFAQHPDEGIIGAGVSQDGQVSPLQTLALAHQMKNRFFVFYGLNGARMIDLVHSHHRNGHHAFGPIKMGAANISDYSVNVVQASFNGQTFNFDKPMLLDSGADGQFWPT</sequence>
<dbReference type="InterPro" id="IPR021833">
    <property type="entry name" value="DUF3425"/>
</dbReference>
<dbReference type="Gene3D" id="1.20.1280.50">
    <property type="match status" value="1"/>
</dbReference>
<dbReference type="Gene3D" id="1.20.5.170">
    <property type="match status" value="1"/>
</dbReference>
<dbReference type="STRING" id="1890364.A0A2P6NM59"/>
<dbReference type="InterPro" id="IPR004827">
    <property type="entry name" value="bZIP"/>
</dbReference>
<dbReference type="Proteomes" id="UP000241769">
    <property type="component" value="Unassembled WGS sequence"/>
</dbReference>
<keyword evidence="4" id="KW-1185">Reference proteome</keyword>
<dbReference type="PROSITE" id="PS00036">
    <property type="entry name" value="BZIP_BASIC"/>
    <property type="match status" value="1"/>
</dbReference>
<dbReference type="AlphaFoldDB" id="A0A2P6NM59"/>
<dbReference type="PANTHER" id="PTHR38116">
    <property type="entry name" value="CHROMOSOME 7, WHOLE GENOME SHOTGUN SEQUENCE"/>
    <property type="match status" value="1"/>
</dbReference>
<organism evidence="3 4">
    <name type="scientific">Planoprotostelium fungivorum</name>
    <dbReference type="NCBI Taxonomy" id="1890364"/>
    <lineage>
        <taxon>Eukaryota</taxon>
        <taxon>Amoebozoa</taxon>
        <taxon>Evosea</taxon>
        <taxon>Variosea</taxon>
        <taxon>Cavosteliida</taxon>
        <taxon>Cavosteliaceae</taxon>
        <taxon>Planoprotostelium</taxon>
    </lineage>
</organism>
<dbReference type="InParanoid" id="A0A2P6NM59"/>
<gene>
    <name evidence="3" type="ORF">PROFUN_07286</name>
</gene>
<name>A0A2P6NM59_9EUKA</name>
<dbReference type="InterPro" id="IPR034164">
    <property type="entry name" value="Pepsin-like_dom"/>
</dbReference>
<evidence type="ECO:0000313" key="4">
    <source>
        <dbReference type="Proteomes" id="UP000241769"/>
    </source>
</evidence>
<dbReference type="Pfam" id="PF12937">
    <property type="entry name" value="F-box-like"/>
    <property type="match status" value="1"/>
</dbReference>
<dbReference type="EMBL" id="MDYQ01000052">
    <property type="protein sequence ID" value="PRP84998.1"/>
    <property type="molecule type" value="Genomic_DNA"/>
</dbReference>
<dbReference type="PROSITE" id="PS51767">
    <property type="entry name" value="PEPTIDASE_A1"/>
    <property type="match status" value="1"/>
</dbReference>
<evidence type="ECO:0000313" key="3">
    <source>
        <dbReference type="EMBL" id="PRP84998.1"/>
    </source>
</evidence>
<dbReference type="SUPFAM" id="SSF50630">
    <property type="entry name" value="Acid proteases"/>
    <property type="match status" value="1"/>
</dbReference>
<dbReference type="CDD" id="cd14688">
    <property type="entry name" value="bZIP_YAP"/>
    <property type="match status" value="1"/>
</dbReference>
<feature type="domain" description="Peptidase A1" evidence="2">
    <location>
        <begin position="703"/>
        <end position="906"/>
    </location>
</feature>
<dbReference type="OrthoDB" id="2305498at2759"/>
<dbReference type="PROSITE" id="PS50181">
    <property type="entry name" value="FBOX"/>
    <property type="match status" value="1"/>
</dbReference>
<accession>A0A2P6NM59</accession>
<protein>
    <recommendedName>
        <fullName evidence="5">F-box domain-containing protein</fullName>
    </recommendedName>
</protein>
<dbReference type="SUPFAM" id="SSF81383">
    <property type="entry name" value="F-box domain"/>
    <property type="match status" value="1"/>
</dbReference>
<feature type="domain" description="F-box" evidence="1">
    <location>
        <begin position="57"/>
        <end position="103"/>
    </location>
</feature>
<dbReference type="SMART" id="SM00256">
    <property type="entry name" value="FBOX"/>
    <property type="match status" value="1"/>
</dbReference>
<dbReference type="Gene3D" id="2.40.70.10">
    <property type="entry name" value="Acid Proteases"/>
    <property type="match status" value="1"/>
</dbReference>
<evidence type="ECO:0000259" key="2">
    <source>
        <dbReference type="PROSITE" id="PS51767"/>
    </source>
</evidence>
<dbReference type="Pfam" id="PF07716">
    <property type="entry name" value="bZIP_2"/>
    <property type="match status" value="1"/>
</dbReference>
<dbReference type="Pfam" id="PF11905">
    <property type="entry name" value="DUF3425"/>
    <property type="match status" value="1"/>
</dbReference>
<comment type="caution">
    <text evidence="3">The sequence shown here is derived from an EMBL/GenBank/DDBJ whole genome shotgun (WGS) entry which is preliminary data.</text>
</comment>
<dbReference type="CDD" id="cd05471">
    <property type="entry name" value="pepsin_like"/>
    <property type="match status" value="1"/>
</dbReference>
<dbReference type="InterPro" id="IPR021109">
    <property type="entry name" value="Peptidase_aspartic_dom_sf"/>
</dbReference>
<evidence type="ECO:0000259" key="1">
    <source>
        <dbReference type="PROSITE" id="PS50181"/>
    </source>
</evidence>
<dbReference type="InterPro" id="IPR033121">
    <property type="entry name" value="PEPTIDASE_A1"/>
</dbReference>
<dbReference type="InterPro" id="IPR001810">
    <property type="entry name" value="F-box_dom"/>
</dbReference>
<dbReference type="SUPFAM" id="SSF57959">
    <property type="entry name" value="Leucine zipper domain"/>
    <property type="match status" value="1"/>
</dbReference>
<dbReference type="GO" id="GO:0003700">
    <property type="term" value="F:DNA-binding transcription factor activity"/>
    <property type="evidence" value="ECO:0007669"/>
    <property type="project" value="InterPro"/>
</dbReference>
<proteinExistence type="predicted"/>